<organism evidence="2 3">
    <name type="scientific">Methylosinus sporium</name>
    <dbReference type="NCBI Taxonomy" id="428"/>
    <lineage>
        <taxon>Bacteria</taxon>
        <taxon>Pseudomonadati</taxon>
        <taxon>Pseudomonadota</taxon>
        <taxon>Alphaproteobacteria</taxon>
        <taxon>Hyphomicrobiales</taxon>
        <taxon>Methylocystaceae</taxon>
        <taxon>Methylosinus</taxon>
    </lineage>
</organism>
<evidence type="ECO:0000313" key="3">
    <source>
        <dbReference type="Proteomes" id="UP000245137"/>
    </source>
</evidence>
<keyword evidence="1" id="KW-1133">Transmembrane helix</keyword>
<dbReference type="PANTHER" id="PTHR34219">
    <property type="entry name" value="IRON-REGULATED INNER MEMBRANE PROTEIN-RELATED"/>
    <property type="match status" value="1"/>
</dbReference>
<sequence length="536" mass="58263">MSILLFLHRWVGVVLALFMLVWFSTGLSIAFIGSPTIDRAQRLAHAPALLPQDGWLSLGEALTASAPARAQAVKAGGGGMGGGGMGGGAARARADHGGAKSERGVADARLLRIGEEPVWLVEDDAGRRFALSATTGALLEFDREAAERIARDWLGAPSLLYLDTVEAAVGLRNAEALKPFHRFAVGDAAGTQIIVSARSGEVAQVATRVERAFVYAGNWLHLFRWLDALGAGDYRRDALTYAGFFAAVGAFTGIVLGWIKWRPGFFGRPTYARGRTQPYRESWLKYHFWAGLIGGTFAFGWAASGFLSTNPGQIFSQATASREELGRYRGAGLPQTLREWRPSATLGLSADVVELSWSRLGEEALLIAQSRDGARRAVSAPGAVASLGEPALLAAAERLKEGAAIAGAETLADYDSYYFANHRQTALDKPLPVLRVDFADAERTSLYIDPADGRLLAKFDTSRRAYRWLYSAVHHWDFGWFRNHWLWWGWMGVWISFGVALSASAVVLAWRRLRRSLPAPQAASGEKRESRAAQTA</sequence>
<dbReference type="InterPro" id="IPR005625">
    <property type="entry name" value="PepSY-ass_TM"/>
</dbReference>
<feature type="transmembrane region" description="Helical" evidence="1">
    <location>
        <begin position="286"/>
        <end position="307"/>
    </location>
</feature>
<dbReference type="EMBL" id="PUIV01000017">
    <property type="protein sequence ID" value="PWB93661.1"/>
    <property type="molecule type" value="Genomic_DNA"/>
</dbReference>
<dbReference type="PANTHER" id="PTHR34219:SF6">
    <property type="entry name" value="BLR3280 PROTEIN"/>
    <property type="match status" value="1"/>
</dbReference>
<dbReference type="AlphaFoldDB" id="A0A2U1SPX3"/>
<accession>A0A2U1SPX3</accession>
<proteinExistence type="predicted"/>
<protein>
    <recommendedName>
        <fullName evidence="4">PepSY domain-containing protein</fullName>
    </recommendedName>
</protein>
<comment type="caution">
    <text evidence="2">The sequence shown here is derived from an EMBL/GenBank/DDBJ whole genome shotgun (WGS) entry which is preliminary data.</text>
</comment>
<gene>
    <name evidence="2" type="ORF">C5689_11705</name>
</gene>
<keyword evidence="3" id="KW-1185">Reference proteome</keyword>
<evidence type="ECO:0000256" key="1">
    <source>
        <dbReference type="SAM" id="Phobius"/>
    </source>
</evidence>
<feature type="transmembrane region" description="Helical" evidence="1">
    <location>
        <begin position="6"/>
        <end position="32"/>
    </location>
</feature>
<evidence type="ECO:0008006" key="4">
    <source>
        <dbReference type="Google" id="ProtNLM"/>
    </source>
</evidence>
<dbReference type="Proteomes" id="UP000245137">
    <property type="component" value="Unassembled WGS sequence"/>
</dbReference>
<feature type="transmembrane region" description="Helical" evidence="1">
    <location>
        <begin position="487"/>
        <end position="510"/>
    </location>
</feature>
<name>A0A2U1SPX3_METSR</name>
<reference evidence="2 3" key="1">
    <citation type="journal article" date="2018" name="Appl. Microbiol. Biotechnol.">
        <title>Co-cultivation of the strictly anaerobic methanogen Methanosarcina barkeri with aerobic methanotrophs in an oxygen-limited membrane bioreactor.</title>
        <authorList>
            <person name="In 't Zandt M.H."/>
            <person name="van den Bosch T.J.M."/>
            <person name="Rijkers R."/>
            <person name="van Kessel M.A.H.J."/>
            <person name="Jetten M.S.M."/>
            <person name="Welte C.U."/>
        </authorList>
    </citation>
    <scope>NUCLEOTIDE SEQUENCE [LARGE SCALE GENOMIC DNA]</scope>
    <source>
        <strain evidence="2 3">DSM 17706</strain>
    </source>
</reference>
<evidence type="ECO:0000313" key="2">
    <source>
        <dbReference type="EMBL" id="PWB93661.1"/>
    </source>
</evidence>
<dbReference type="RefSeq" id="WP_108917494.1">
    <property type="nucleotide sequence ID" value="NZ_BGJY01000009.1"/>
</dbReference>
<keyword evidence="1" id="KW-0472">Membrane</keyword>
<feature type="transmembrane region" description="Helical" evidence="1">
    <location>
        <begin position="238"/>
        <end position="259"/>
    </location>
</feature>
<keyword evidence="1" id="KW-0812">Transmembrane</keyword>